<evidence type="ECO:0000256" key="7">
    <source>
        <dbReference type="ARBA" id="ARBA00035120"/>
    </source>
</evidence>
<protein>
    <recommendedName>
        <fullName evidence="10">Fluoride-specific ion channel FluC</fullName>
    </recommendedName>
</protein>
<feature type="binding site" evidence="10">
    <location>
        <position position="91"/>
    </location>
    <ligand>
        <name>Na(+)</name>
        <dbReference type="ChEBI" id="CHEBI:29101"/>
        <note>structural</note>
    </ligand>
</feature>
<dbReference type="NCBIfam" id="TIGR00494">
    <property type="entry name" value="crcB"/>
    <property type="match status" value="1"/>
</dbReference>
<dbReference type="GO" id="GO:0140114">
    <property type="term" value="P:cellular detoxification of fluoride"/>
    <property type="evidence" value="ECO:0007669"/>
    <property type="project" value="UniProtKB-UniRule"/>
</dbReference>
<keyword evidence="10" id="KW-0479">Metal-binding</keyword>
<feature type="transmembrane region" description="Helical" evidence="10">
    <location>
        <begin position="80"/>
        <end position="98"/>
    </location>
</feature>
<comment type="function">
    <text evidence="9 10">Fluoride-specific ion channel. Important for reducing fluoride concentration in the cell, thus reducing its toxicity.</text>
</comment>
<dbReference type="EMBL" id="CP027433">
    <property type="protein sequence ID" value="AVM01063.1"/>
    <property type="molecule type" value="Genomic_DNA"/>
</dbReference>
<evidence type="ECO:0000256" key="6">
    <source>
        <dbReference type="ARBA" id="ARBA00023303"/>
    </source>
</evidence>
<dbReference type="Pfam" id="PF02537">
    <property type="entry name" value="CRCB"/>
    <property type="match status" value="1"/>
</dbReference>
<dbReference type="PANTHER" id="PTHR28259:SF1">
    <property type="entry name" value="FLUORIDE EXPORT PROTEIN 1-RELATED"/>
    <property type="match status" value="1"/>
</dbReference>
<keyword evidence="10" id="KW-0915">Sodium</keyword>
<dbReference type="Proteomes" id="UP000239814">
    <property type="component" value="Chromosome"/>
</dbReference>
<keyword evidence="4 10" id="KW-1133">Transmembrane helix</keyword>
<evidence type="ECO:0000256" key="4">
    <source>
        <dbReference type="ARBA" id="ARBA00022989"/>
    </source>
</evidence>
<dbReference type="KEGG" id="git:C6V83_13165"/>
<keyword evidence="10" id="KW-0813">Transport</keyword>
<dbReference type="OrthoDB" id="5148600at2"/>
<evidence type="ECO:0000256" key="1">
    <source>
        <dbReference type="ARBA" id="ARBA00004651"/>
    </source>
</evidence>
<comment type="activity regulation">
    <text evidence="10">Na(+) is not transported, but it plays an essential structural role and its presence is essential for fluoride channel function.</text>
</comment>
<keyword evidence="5 10" id="KW-0472">Membrane</keyword>
<dbReference type="GO" id="GO:0046872">
    <property type="term" value="F:metal ion binding"/>
    <property type="evidence" value="ECO:0007669"/>
    <property type="project" value="UniProtKB-KW"/>
</dbReference>
<reference evidence="11 12" key="1">
    <citation type="submission" date="2018-03" db="EMBL/GenBank/DDBJ databases">
        <title>Characteristics and genome of n-alkane degrading marine bacteria Gordonia iterans isolated from crude oil contaminated in Tae-an, South Korea.</title>
        <authorList>
            <person name="Lee S.-S."/>
            <person name="Kim H."/>
        </authorList>
    </citation>
    <scope>NUCLEOTIDE SEQUENCE [LARGE SCALE GENOMIC DNA]</scope>
    <source>
        <strain evidence="11 12">Co17</strain>
    </source>
</reference>
<sequence length="145" mass="14913">MTMFRGALAGQGEATVLVFAGGALGAPARYFAEANLPGAEDGFPVSTFVVNVAGAFALGLLLESLVLAGPDAGLRKRARLCIGTGFLGAFTTYSSFAVEIDLLNRTDRLGIAAAYAVSSLVMGLLAVALGIWLAHAARRAARDPR</sequence>
<keyword evidence="12" id="KW-1185">Reference proteome</keyword>
<evidence type="ECO:0000256" key="9">
    <source>
        <dbReference type="ARBA" id="ARBA00049940"/>
    </source>
</evidence>
<proteinExistence type="inferred from homology"/>
<feature type="transmembrane region" description="Helical" evidence="10">
    <location>
        <begin position="49"/>
        <end position="68"/>
    </location>
</feature>
<evidence type="ECO:0000256" key="2">
    <source>
        <dbReference type="ARBA" id="ARBA00022475"/>
    </source>
</evidence>
<dbReference type="GO" id="GO:0062054">
    <property type="term" value="F:fluoride channel activity"/>
    <property type="evidence" value="ECO:0007669"/>
    <property type="project" value="UniProtKB-UniRule"/>
</dbReference>
<evidence type="ECO:0000313" key="11">
    <source>
        <dbReference type="EMBL" id="AVM01063.1"/>
    </source>
</evidence>
<keyword evidence="3 10" id="KW-0812">Transmembrane</keyword>
<dbReference type="InterPro" id="IPR003691">
    <property type="entry name" value="FluC"/>
</dbReference>
<comment type="catalytic activity">
    <reaction evidence="8">
        <text>fluoride(in) = fluoride(out)</text>
        <dbReference type="Rhea" id="RHEA:76159"/>
        <dbReference type="ChEBI" id="CHEBI:17051"/>
    </reaction>
    <physiologicalReaction direction="left-to-right" evidence="8">
        <dbReference type="Rhea" id="RHEA:76160"/>
    </physiologicalReaction>
</comment>
<dbReference type="PANTHER" id="PTHR28259">
    <property type="entry name" value="FLUORIDE EXPORT PROTEIN 1-RELATED"/>
    <property type="match status" value="1"/>
</dbReference>
<keyword evidence="10" id="KW-0406">Ion transport</keyword>
<evidence type="ECO:0000256" key="5">
    <source>
        <dbReference type="ARBA" id="ARBA00023136"/>
    </source>
</evidence>
<evidence type="ECO:0000313" key="12">
    <source>
        <dbReference type="Proteomes" id="UP000239814"/>
    </source>
</evidence>
<keyword evidence="2 10" id="KW-1003">Cell membrane</keyword>
<comment type="similarity">
    <text evidence="7 10">Belongs to the fluoride channel Fluc/FEX (TC 1.A.43) family.</text>
</comment>
<keyword evidence="6 10" id="KW-0407">Ion channel</keyword>
<dbReference type="HAMAP" id="MF_00454">
    <property type="entry name" value="FluC"/>
    <property type="match status" value="1"/>
</dbReference>
<comment type="subcellular location">
    <subcellularLocation>
        <location evidence="1 10">Cell membrane</location>
        <topology evidence="1 10">Multi-pass membrane protein</topology>
    </subcellularLocation>
</comment>
<dbReference type="AlphaFoldDB" id="A0A2S0KHB9"/>
<accession>A0A2S0KHB9</accession>
<dbReference type="GO" id="GO:0005886">
    <property type="term" value="C:plasma membrane"/>
    <property type="evidence" value="ECO:0007669"/>
    <property type="project" value="UniProtKB-SubCell"/>
</dbReference>
<name>A0A2S0KHB9_9ACTN</name>
<feature type="transmembrane region" description="Helical" evidence="10">
    <location>
        <begin position="110"/>
        <end position="135"/>
    </location>
</feature>
<gene>
    <name evidence="10 11" type="primary">crcB</name>
    <name evidence="10" type="synonym">fluC</name>
    <name evidence="11" type="ORF">C6V83_13165</name>
</gene>
<feature type="binding site" evidence="10">
    <location>
        <position position="88"/>
    </location>
    <ligand>
        <name>Na(+)</name>
        <dbReference type="ChEBI" id="CHEBI:29101"/>
        <note>structural</note>
    </ligand>
</feature>
<evidence type="ECO:0000256" key="8">
    <source>
        <dbReference type="ARBA" id="ARBA00035585"/>
    </source>
</evidence>
<evidence type="ECO:0000256" key="10">
    <source>
        <dbReference type="HAMAP-Rule" id="MF_00454"/>
    </source>
</evidence>
<evidence type="ECO:0000256" key="3">
    <source>
        <dbReference type="ARBA" id="ARBA00022692"/>
    </source>
</evidence>
<organism evidence="11 12">
    <name type="scientific">Gordonia iterans</name>
    <dbReference type="NCBI Taxonomy" id="1004901"/>
    <lineage>
        <taxon>Bacteria</taxon>
        <taxon>Bacillati</taxon>
        <taxon>Actinomycetota</taxon>
        <taxon>Actinomycetes</taxon>
        <taxon>Mycobacteriales</taxon>
        <taxon>Gordoniaceae</taxon>
        <taxon>Gordonia</taxon>
    </lineage>
</organism>
<dbReference type="RefSeq" id="WP_105942774.1">
    <property type="nucleotide sequence ID" value="NZ_CP027433.1"/>
</dbReference>